<dbReference type="Proteomes" id="UP000052237">
    <property type="component" value="Unassembled WGS sequence"/>
</dbReference>
<accession>A0A0S4RLB9</accession>
<keyword evidence="3" id="KW-1185">Reference proteome</keyword>
<comment type="similarity">
    <text evidence="1">Belongs to the bactofilin family.</text>
</comment>
<name>A0A0S4RLB9_CAMHY</name>
<comment type="caution">
    <text evidence="2">The sequence shown here is derived from an EMBL/GenBank/DDBJ whole genome shotgun (WGS) entry which is preliminary data.</text>
</comment>
<reference evidence="2 3" key="1">
    <citation type="submission" date="2015-11" db="EMBL/GenBank/DDBJ databases">
        <authorList>
            <consortium name="Pathogen Informatics"/>
        </authorList>
    </citation>
    <scope>NUCLEOTIDE SEQUENCE [LARGE SCALE GENOMIC DNA]</scope>
    <source>
        <strain evidence="2 3">006A-0059</strain>
    </source>
</reference>
<dbReference type="PANTHER" id="PTHR35024:SF4">
    <property type="entry name" value="POLYMER-FORMING CYTOSKELETAL PROTEIN"/>
    <property type="match status" value="1"/>
</dbReference>
<dbReference type="RefSeq" id="WP_059425588.1">
    <property type="nucleotide sequence ID" value="NZ_FAUU01000002.1"/>
</dbReference>
<protein>
    <submittedName>
        <fullName evidence="2">Polymer-forming cytoskeletal</fullName>
    </submittedName>
</protein>
<sequence>MAVFSKHSNNFNAQTTIISNGAYIKGELNLNSMLHVDGIVEGILHSDGTIVIGKGGNIIGSVYAQKIVINGCFEGNIDAEFVEILSCAIVKGEISSLNLSIENGAKFSGQSILKDHSKATLNLEVIEDNSASKDL</sequence>
<evidence type="ECO:0000313" key="3">
    <source>
        <dbReference type="Proteomes" id="UP000052237"/>
    </source>
</evidence>
<gene>
    <name evidence="2" type="ORF">ERS686654_01762</name>
</gene>
<evidence type="ECO:0000313" key="2">
    <source>
        <dbReference type="EMBL" id="CUU87265.1"/>
    </source>
</evidence>
<dbReference type="Pfam" id="PF04519">
    <property type="entry name" value="Bactofilin"/>
    <property type="match status" value="1"/>
</dbReference>
<proteinExistence type="inferred from homology"/>
<dbReference type="InterPro" id="IPR007607">
    <property type="entry name" value="BacA/B"/>
</dbReference>
<organism evidence="2 3">
    <name type="scientific">Campylobacter hyointestinalis subsp. hyointestinalis</name>
    <dbReference type="NCBI Taxonomy" id="91352"/>
    <lineage>
        <taxon>Bacteria</taxon>
        <taxon>Pseudomonadati</taxon>
        <taxon>Campylobacterota</taxon>
        <taxon>Epsilonproteobacteria</taxon>
        <taxon>Campylobacterales</taxon>
        <taxon>Campylobacteraceae</taxon>
        <taxon>Campylobacter</taxon>
    </lineage>
</organism>
<dbReference type="PANTHER" id="PTHR35024">
    <property type="entry name" value="HYPOTHETICAL CYTOSOLIC PROTEIN"/>
    <property type="match status" value="1"/>
</dbReference>
<dbReference type="AlphaFoldDB" id="A0A0S4RLB9"/>
<evidence type="ECO:0000256" key="1">
    <source>
        <dbReference type="ARBA" id="ARBA00044755"/>
    </source>
</evidence>
<dbReference type="EMBL" id="FAVB01000004">
    <property type="protein sequence ID" value="CUU87265.1"/>
    <property type="molecule type" value="Genomic_DNA"/>
</dbReference>